<reference evidence="2" key="2">
    <citation type="journal article" date="2023" name="IMA Fungus">
        <title>Comparative genomic study of the Penicillium genus elucidates a diverse pangenome and 15 lateral gene transfer events.</title>
        <authorList>
            <person name="Petersen C."/>
            <person name="Sorensen T."/>
            <person name="Nielsen M.R."/>
            <person name="Sondergaard T.E."/>
            <person name="Sorensen J.L."/>
            <person name="Fitzpatrick D.A."/>
            <person name="Frisvad J.C."/>
            <person name="Nielsen K.L."/>
        </authorList>
    </citation>
    <scope>NUCLEOTIDE SEQUENCE</scope>
    <source>
        <strain evidence="2">IBT 19713</strain>
    </source>
</reference>
<organism evidence="2 3">
    <name type="scientific">Penicillium chermesinum</name>
    <dbReference type="NCBI Taxonomy" id="63820"/>
    <lineage>
        <taxon>Eukaryota</taxon>
        <taxon>Fungi</taxon>
        <taxon>Dikarya</taxon>
        <taxon>Ascomycota</taxon>
        <taxon>Pezizomycotina</taxon>
        <taxon>Eurotiomycetes</taxon>
        <taxon>Eurotiomycetidae</taxon>
        <taxon>Eurotiales</taxon>
        <taxon>Aspergillaceae</taxon>
        <taxon>Penicillium</taxon>
    </lineage>
</organism>
<dbReference type="EMBL" id="JAPQKS010000005">
    <property type="protein sequence ID" value="KAJ5225526.1"/>
    <property type="molecule type" value="Genomic_DNA"/>
</dbReference>
<keyword evidence="3" id="KW-1185">Reference proteome</keyword>
<gene>
    <name evidence="2" type="ORF">N7468_006751</name>
</gene>
<dbReference type="AlphaFoldDB" id="A0A9W9NST2"/>
<evidence type="ECO:0000256" key="1">
    <source>
        <dbReference type="SAM" id="MobiDB-lite"/>
    </source>
</evidence>
<sequence length="89" mass="10215">MSTGALRNLTRKGFLQPPEDSPTESTGRRAGEADSYRSQRISRSRVRFELPQEEPEDLFTDSNRRWANVYDACASMKHPESLQSQLDRV</sequence>
<accession>A0A9W9NST2</accession>
<evidence type="ECO:0000313" key="3">
    <source>
        <dbReference type="Proteomes" id="UP001150941"/>
    </source>
</evidence>
<dbReference type="GeneID" id="83203350"/>
<feature type="compositionally biased region" description="Basic and acidic residues" evidence="1">
    <location>
        <begin position="26"/>
        <end position="37"/>
    </location>
</feature>
<evidence type="ECO:0000313" key="2">
    <source>
        <dbReference type="EMBL" id="KAJ5225526.1"/>
    </source>
</evidence>
<comment type="caution">
    <text evidence="2">The sequence shown here is derived from an EMBL/GenBank/DDBJ whole genome shotgun (WGS) entry which is preliminary data.</text>
</comment>
<name>A0A9W9NST2_9EURO</name>
<reference evidence="2" key="1">
    <citation type="submission" date="2022-11" db="EMBL/GenBank/DDBJ databases">
        <authorList>
            <person name="Petersen C."/>
        </authorList>
    </citation>
    <scope>NUCLEOTIDE SEQUENCE</scope>
    <source>
        <strain evidence="2">IBT 19713</strain>
    </source>
</reference>
<feature type="region of interest" description="Disordered" evidence="1">
    <location>
        <begin position="1"/>
        <end position="40"/>
    </location>
</feature>
<dbReference type="RefSeq" id="XP_058328937.1">
    <property type="nucleotide sequence ID" value="XM_058476047.1"/>
</dbReference>
<protein>
    <submittedName>
        <fullName evidence="2">Uncharacterized protein</fullName>
    </submittedName>
</protein>
<dbReference type="Proteomes" id="UP001150941">
    <property type="component" value="Unassembled WGS sequence"/>
</dbReference>
<proteinExistence type="predicted"/>